<evidence type="ECO:0000256" key="1">
    <source>
        <dbReference type="SAM" id="Phobius"/>
    </source>
</evidence>
<feature type="transmembrane region" description="Helical" evidence="1">
    <location>
        <begin position="136"/>
        <end position="157"/>
    </location>
</feature>
<feature type="transmembrane region" description="Helical" evidence="1">
    <location>
        <begin position="40"/>
        <end position="61"/>
    </location>
</feature>
<sequence>MVILCTFIGGIFFFIGTFGNILCIVVFLRRKFRSRIITPYFIALLLADSIYLGLRLIKLFYHQQHSFYRYLHQSCSQNFLIDLFNMVTQKFHVLFIPFVHFETYVRFSIIVLGFLSMQRCLHLQRLKVAKKNYWSYSFILLSFIIAYAFEFFGLTLFCSRENNRQLSYSWFLYTVQNLTNYTNLLTISMKNHPSDYQCTQQHIQRIISNVIPNCTNEQLIEILGRVVLEHTFSVAVYIARSLYI</sequence>
<dbReference type="Proteomes" id="UP000663829">
    <property type="component" value="Unassembled WGS sequence"/>
</dbReference>
<protein>
    <recommendedName>
        <fullName evidence="7">G-protein coupled receptors family 1 profile domain-containing protein</fullName>
    </recommendedName>
</protein>
<dbReference type="Proteomes" id="UP000682733">
    <property type="component" value="Unassembled WGS sequence"/>
</dbReference>
<dbReference type="EMBL" id="CAJOBA010055474">
    <property type="protein sequence ID" value="CAF4283957.1"/>
    <property type="molecule type" value="Genomic_DNA"/>
</dbReference>
<feature type="transmembrane region" description="Helical" evidence="1">
    <location>
        <begin position="6"/>
        <end position="28"/>
    </location>
</feature>
<keyword evidence="1" id="KW-0472">Membrane</keyword>
<evidence type="ECO:0000313" key="2">
    <source>
        <dbReference type="EMBL" id="CAF1494953.1"/>
    </source>
</evidence>
<dbReference type="Gene3D" id="1.20.1070.10">
    <property type="entry name" value="Rhodopsin 7-helix transmembrane proteins"/>
    <property type="match status" value="1"/>
</dbReference>
<gene>
    <name evidence="3" type="ORF">GPM918_LOCUS40152</name>
    <name evidence="2" type="ORF">OVA965_LOCUS36676</name>
    <name evidence="5" type="ORF">SRO942_LOCUS41075</name>
    <name evidence="4" type="ORF">TMI583_LOCUS37698</name>
</gene>
<dbReference type="EMBL" id="CAJOBC010095001">
    <property type="protein sequence ID" value="CAF4429511.1"/>
    <property type="molecule type" value="Genomic_DNA"/>
</dbReference>
<evidence type="ECO:0000313" key="4">
    <source>
        <dbReference type="EMBL" id="CAF4283957.1"/>
    </source>
</evidence>
<evidence type="ECO:0000313" key="5">
    <source>
        <dbReference type="EMBL" id="CAF4429511.1"/>
    </source>
</evidence>
<organism evidence="3 6">
    <name type="scientific">Didymodactylos carnosus</name>
    <dbReference type="NCBI Taxonomy" id="1234261"/>
    <lineage>
        <taxon>Eukaryota</taxon>
        <taxon>Metazoa</taxon>
        <taxon>Spiralia</taxon>
        <taxon>Gnathifera</taxon>
        <taxon>Rotifera</taxon>
        <taxon>Eurotatoria</taxon>
        <taxon>Bdelloidea</taxon>
        <taxon>Philodinida</taxon>
        <taxon>Philodinidae</taxon>
        <taxon>Didymodactylos</taxon>
    </lineage>
</organism>
<comment type="caution">
    <text evidence="3">The sequence shown here is derived from an EMBL/GenBank/DDBJ whole genome shotgun (WGS) entry which is preliminary data.</text>
</comment>
<evidence type="ECO:0000313" key="6">
    <source>
        <dbReference type="Proteomes" id="UP000663829"/>
    </source>
</evidence>
<dbReference type="Proteomes" id="UP000681722">
    <property type="component" value="Unassembled WGS sequence"/>
</dbReference>
<dbReference type="OrthoDB" id="10045707at2759"/>
<keyword evidence="1" id="KW-1133">Transmembrane helix</keyword>
<dbReference type="Proteomes" id="UP000677228">
    <property type="component" value="Unassembled WGS sequence"/>
</dbReference>
<name>A0A815Y935_9BILA</name>
<keyword evidence="1" id="KW-0812">Transmembrane</keyword>
<feature type="transmembrane region" description="Helical" evidence="1">
    <location>
        <begin position="93"/>
        <end position="115"/>
    </location>
</feature>
<dbReference type="EMBL" id="CAJNOK010033505">
    <property type="protein sequence ID" value="CAF1494953.1"/>
    <property type="molecule type" value="Genomic_DNA"/>
</dbReference>
<evidence type="ECO:0008006" key="7">
    <source>
        <dbReference type="Google" id="ProtNLM"/>
    </source>
</evidence>
<accession>A0A815Y935</accession>
<proteinExistence type="predicted"/>
<dbReference type="EMBL" id="CAJNOQ010029199">
    <property type="protein sequence ID" value="CAF1567142.1"/>
    <property type="molecule type" value="Genomic_DNA"/>
</dbReference>
<dbReference type="AlphaFoldDB" id="A0A815Y935"/>
<keyword evidence="6" id="KW-1185">Reference proteome</keyword>
<evidence type="ECO:0000313" key="3">
    <source>
        <dbReference type="EMBL" id="CAF1567142.1"/>
    </source>
</evidence>
<reference evidence="3" key="1">
    <citation type="submission" date="2021-02" db="EMBL/GenBank/DDBJ databases">
        <authorList>
            <person name="Nowell W R."/>
        </authorList>
    </citation>
    <scope>NUCLEOTIDE SEQUENCE</scope>
</reference>